<feature type="transmembrane region" description="Helical" evidence="1">
    <location>
        <begin position="56"/>
        <end position="76"/>
    </location>
</feature>
<evidence type="ECO:0000256" key="1">
    <source>
        <dbReference type="SAM" id="Phobius"/>
    </source>
</evidence>
<dbReference type="InterPro" id="IPR002931">
    <property type="entry name" value="Transglutaminase-like"/>
</dbReference>
<feature type="domain" description="Transglutaminase-like" evidence="2">
    <location>
        <begin position="514"/>
        <end position="610"/>
    </location>
</feature>
<dbReference type="InterPro" id="IPR052901">
    <property type="entry name" value="Bact_TGase-like"/>
</dbReference>
<evidence type="ECO:0000259" key="2">
    <source>
        <dbReference type="SMART" id="SM00460"/>
    </source>
</evidence>
<keyword evidence="1" id="KW-1133">Transmembrane helix</keyword>
<feature type="transmembrane region" description="Helical" evidence="1">
    <location>
        <begin position="218"/>
        <end position="236"/>
    </location>
</feature>
<keyword evidence="1" id="KW-0472">Membrane</keyword>
<dbReference type="InterPro" id="IPR038765">
    <property type="entry name" value="Papain-like_cys_pep_sf"/>
</dbReference>
<organism evidence="3 4">
    <name type="scientific">Coprococcus eutactus</name>
    <dbReference type="NCBI Taxonomy" id="33043"/>
    <lineage>
        <taxon>Bacteria</taxon>
        <taxon>Bacillati</taxon>
        <taxon>Bacillota</taxon>
        <taxon>Clostridia</taxon>
        <taxon>Lachnospirales</taxon>
        <taxon>Lachnospiraceae</taxon>
        <taxon>Coprococcus</taxon>
    </lineage>
</organism>
<dbReference type="PANTHER" id="PTHR42736">
    <property type="entry name" value="PROTEIN-GLUTAMINE GAMMA-GLUTAMYLTRANSFERASE"/>
    <property type="match status" value="1"/>
</dbReference>
<dbReference type="SUPFAM" id="SSF54001">
    <property type="entry name" value="Cysteine proteinases"/>
    <property type="match status" value="1"/>
</dbReference>
<sequence>MGRIFGKKKKTEDRKAVEFCEGVRLLNDPEITDGGREGADYRKRKLRRRKSDSRGIATKCLLEIFIIGGSMCGFLSCIDMAYGVPVIFLAYALLAMYFCGLFKSGKVWVRDVGYVIFLVAFVLFIMLLRRYINSGFYAIVNEFLDHVTDYYGAQEVKVFSETLSNRMLTVPVAAIAIGCVEIIILNIFLNTNMSVFWAVWFSLPVFILPLFFRLEPDVIYMFMVSTGLLGVICLKGNGHFRITDKDSTFEYDEKKRRFSYRHSDRASLQLAAGVAAVCILVGSAVILVKPQQTYLYRYRDSSAKNKIEGPLGNLIMYGFESLRNSANTGGLANGKLGGVSDVTLDGQTDLVITFAPYSTNRIYLKAFVGDEYSWDHWDRDKDGDYPSPVNSEGHARGRMDIQNIDGAGDLKYYPYYTDIEAMNTYKEGDSLYSVEYSPSALAEPVMSSVDDKYLEIPEENMDSIRRFCESAGITEKDSVDNLLQKVYIYFLENYPYTLHPGATPRDEDYVNYFLDTTKKGLCANYATAGALILRYMGIPTRYVEGYAVDYTEVLDGTMLDEEQFSYDDYYSGSSELGRTAVVQVDVDDGGAHAWIEAFIRGRWQVVELTPPSSEDEDETQDDFWSRFGRWLVGDDSGDTGTDTTGTAFSLGNAVWIIYVLAGCIAFAVLLFVGRIAVRKIVRFVGYHRRDKTGNVIAYYRYMCDYARLASDDFSKAGNHRQQLEYFCKGADPAETEDLAAYMEGISYGGEVSGDEYVQRMGELRVLFRSFRRQVPFMKRIYIFRML</sequence>
<dbReference type="AlphaFoldDB" id="A0AAI9K3C9"/>
<dbReference type="SMART" id="SM00460">
    <property type="entry name" value="TGc"/>
    <property type="match status" value="1"/>
</dbReference>
<dbReference type="Gene3D" id="3.10.620.30">
    <property type="match status" value="1"/>
</dbReference>
<gene>
    <name evidence="3" type="ORF">COEU31_04270</name>
</gene>
<keyword evidence="1" id="KW-0812">Transmembrane</keyword>
<feature type="transmembrane region" description="Helical" evidence="1">
    <location>
        <begin position="82"/>
        <end position="102"/>
    </location>
</feature>
<evidence type="ECO:0000313" key="3">
    <source>
        <dbReference type="EMBL" id="GFO93381.1"/>
    </source>
</evidence>
<dbReference type="RefSeq" id="WP_055222812.1">
    <property type="nucleotide sequence ID" value="NZ_BLYL01000001.1"/>
</dbReference>
<dbReference type="Pfam" id="PF01841">
    <property type="entry name" value="Transglut_core"/>
    <property type="match status" value="1"/>
</dbReference>
<feature type="transmembrane region" description="Helical" evidence="1">
    <location>
        <begin position="114"/>
        <end position="132"/>
    </location>
</feature>
<name>A0AAI9K3C9_9FIRM</name>
<accession>A0AAI9K3C9</accession>
<dbReference type="EMBL" id="BLYL01000001">
    <property type="protein sequence ID" value="GFO93381.1"/>
    <property type="molecule type" value="Genomic_DNA"/>
</dbReference>
<dbReference type="PANTHER" id="PTHR42736:SF1">
    <property type="entry name" value="PROTEIN-GLUTAMINE GAMMA-GLUTAMYLTRANSFERASE"/>
    <property type="match status" value="1"/>
</dbReference>
<proteinExistence type="predicted"/>
<comment type="caution">
    <text evidence="3">The sequence shown here is derived from an EMBL/GenBank/DDBJ whole genome shotgun (WGS) entry which is preliminary data.</text>
</comment>
<feature type="transmembrane region" description="Helical" evidence="1">
    <location>
        <begin position="266"/>
        <end position="288"/>
    </location>
</feature>
<reference evidence="3" key="1">
    <citation type="submission" date="2020-06" db="EMBL/GenBank/DDBJ databases">
        <title>Characterization of fructooligosaccharide metabolism and fructooligosaccharide-degrading enzymes in human commensal butyrate producers.</title>
        <authorList>
            <person name="Tanno H."/>
            <person name="Fujii T."/>
            <person name="Hirano K."/>
            <person name="Maeno S."/>
            <person name="Tonozuka T."/>
            <person name="Sakamoto M."/>
            <person name="Ohkuma M."/>
            <person name="Tochio T."/>
            <person name="Endo A."/>
        </authorList>
    </citation>
    <scope>NUCLEOTIDE SEQUENCE</scope>
    <source>
        <strain evidence="3">JCM 31265</strain>
    </source>
</reference>
<evidence type="ECO:0000313" key="4">
    <source>
        <dbReference type="Proteomes" id="UP000660047"/>
    </source>
</evidence>
<feature type="transmembrane region" description="Helical" evidence="1">
    <location>
        <begin position="168"/>
        <end position="188"/>
    </location>
</feature>
<protein>
    <recommendedName>
        <fullName evidence="2">Transglutaminase-like domain-containing protein</fullName>
    </recommendedName>
</protein>
<feature type="transmembrane region" description="Helical" evidence="1">
    <location>
        <begin position="653"/>
        <end position="672"/>
    </location>
</feature>
<dbReference type="Proteomes" id="UP000660047">
    <property type="component" value="Unassembled WGS sequence"/>
</dbReference>
<feature type="transmembrane region" description="Helical" evidence="1">
    <location>
        <begin position="195"/>
        <end position="212"/>
    </location>
</feature>